<dbReference type="Gene3D" id="1.20.1280.50">
    <property type="match status" value="1"/>
</dbReference>
<evidence type="ECO:0000313" key="2">
    <source>
        <dbReference type="EMBL" id="GAA0156065.1"/>
    </source>
</evidence>
<protein>
    <recommendedName>
        <fullName evidence="1">F-box domain-containing protein</fullName>
    </recommendedName>
</protein>
<sequence>MDDLPIEVIGNVLSHLGAARDVIIASATCRSWREAFRRHLHALSFNSDDWPVYRDLTPARLEILITQTLFQTIGLQGLSILMDDVDEFAGSTVIAWLMYTRESLRWLFYNVRTTPNINILELCGRQKLEMLVLAHNTIIGVEPHYQRFPCLTSLSLSYVSISAWDLNMLLSACPTIENLVLVNPEIAMSDTLVTVELYSPTLKSIYVESISLDKFILEADSLESLHLKFCALELFELLGKGALKYLKIDDVSVIHLYIGEAVDNLEIIDVSNFTITWSTFFQMISGSSKLRRLRLWDVVFDEEDDILDLETISDFFPNLKYLALNYELRDDLRDGVLHYDLQGSCPLDNVVTLELGWTVINNLFTYWVSALLKRCPNLRKLVIHGVISESKTQEECQMLANFTSCIVQLMRKYIHVDVQFEYE</sequence>
<dbReference type="InterPro" id="IPR001810">
    <property type="entry name" value="F-box_dom"/>
</dbReference>
<keyword evidence="3" id="KW-1185">Reference proteome</keyword>
<feature type="domain" description="F-box" evidence="1">
    <location>
        <begin position="4"/>
        <end position="47"/>
    </location>
</feature>
<evidence type="ECO:0000259" key="1">
    <source>
        <dbReference type="SMART" id="SM00256"/>
    </source>
</evidence>
<comment type="caution">
    <text evidence="2">The sequence shown here is derived from an EMBL/GenBank/DDBJ whole genome shotgun (WGS) entry which is preliminary data.</text>
</comment>
<accession>A0AAV3Q0C7</accession>
<proteinExistence type="predicted"/>
<gene>
    <name evidence="2" type="ORF">LIER_13642</name>
</gene>
<dbReference type="EMBL" id="BAABME010002778">
    <property type="protein sequence ID" value="GAA0156065.1"/>
    <property type="molecule type" value="Genomic_DNA"/>
</dbReference>
<reference evidence="2 3" key="1">
    <citation type="submission" date="2024-01" db="EMBL/GenBank/DDBJ databases">
        <title>The complete chloroplast genome sequence of Lithospermum erythrorhizon: insights into the phylogenetic relationship among Boraginaceae species and the maternal lineages of purple gromwells.</title>
        <authorList>
            <person name="Okada T."/>
            <person name="Watanabe K."/>
        </authorList>
    </citation>
    <scope>NUCLEOTIDE SEQUENCE [LARGE SCALE GENOMIC DNA]</scope>
</reference>
<dbReference type="PANTHER" id="PTHR31639:SF139">
    <property type="entry name" value="F-BOX_LRR PLANT PROTEIN"/>
    <property type="match status" value="1"/>
</dbReference>
<dbReference type="PANTHER" id="PTHR31639">
    <property type="entry name" value="F-BOX PROTEIN-LIKE"/>
    <property type="match status" value="1"/>
</dbReference>
<dbReference type="AlphaFoldDB" id="A0AAV3Q0C7"/>
<dbReference type="InterPro" id="IPR055411">
    <property type="entry name" value="LRR_FXL15/At3g58940/PEG3-like"/>
</dbReference>
<organism evidence="2 3">
    <name type="scientific">Lithospermum erythrorhizon</name>
    <name type="common">Purple gromwell</name>
    <name type="synonym">Lithospermum officinale var. erythrorhizon</name>
    <dbReference type="NCBI Taxonomy" id="34254"/>
    <lineage>
        <taxon>Eukaryota</taxon>
        <taxon>Viridiplantae</taxon>
        <taxon>Streptophyta</taxon>
        <taxon>Embryophyta</taxon>
        <taxon>Tracheophyta</taxon>
        <taxon>Spermatophyta</taxon>
        <taxon>Magnoliopsida</taxon>
        <taxon>eudicotyledons</taxon>
        <taxon>Gunneridae</taxon>
        <taxon>Pentapetalae</taxon>
        <taxon>asterids</taxon>
        <taxon>lamiids</taxon>
        <taxon>Boraginales</taxon>
        <taxon>Boraginaceae</taxon>
        <taxon>Boraginoideae</taxon>
        <taxon>Lithospermeae</taxon>
        <taxon>Lithospermum</taxon>
    </lineage>
</organism>
<dbReference type="SMART" id="SM00256">
    <property type="entry name" value="FBOX"/>
    <property type="match status" value="1"/>
</dbReference>
<dbReference type="Pfam" id="PF12937">
    <property type="entry name" value="F-box-like"/>
    <property type="match status" value="1"/>
</dbReference>
<dbReference type="InterPro" id="IPR032675">
    <property type="entry name" value="LRR_dom_sf"/>
</dbReference>
<name>A0AAV3Q0C7_LITER</name>
<evidence type="ECO:0000313" key="3">
    <source>
        <dbReference type="Proteomes" id="UP001454036"/>
    </source>
</evidence>
<dbReference type="Proteomes" id="UP001454036">
    <property type="component" value="Unassembled WGS sequence"/>
</dbReference>
<dbReference type="SUPFAM" id="SSF81383">
    <property type="entry name" value="F-box domain"/>
    <property type="match status" value="1"/>
</dbReference>
<dbReference type="Gene3D" id="3.80.10.10">
    <property type="entry name" value="Ribonuclease Inhibitor"/>
    <property type="match status" value="1"/>
</dbReference>
<dbReference type="SUPFAM" id="SSF52047">
    <property type="entry name" value="RNI-like"/>
    <property type="match status" value="1"/>
</dbReference>
<dbReference type="InterPro" id="IPR036047">
    <property type="entry name" value="F-box-like_dom_sf"/>
</dbReference>
<dbReference type="Pfam" id="PF24758">
    <property type="entry name" value="LRR_At5g56370"/>
    <property type="match status" value="1"/>
</dbReference>